<evidence type="ECO:0000313" key="4">
    <source>
        <dbReference type="Proteomes" id="UP000034189"/>
    </source>
</evidence>
<dbReference type="PATRIC" id="fig|1333534.5.peg.4338"/>
<feature type="signal peptide" evidence="2">
    <location>
        <begin position="1"/>
        <end position="23"/>
    </location>
</feature>
<dbReference type="AlphaFoldDB" id="A0A0F7FDD4"/>
<evidence type="ECO:0008006" key="5">
    <source>
        <dbReference type="Google" id="ProtNLM"/>
    </source>
</evidence>
<accession>A0A0F7FDD4</accession>
<dbReference type="EMBL" id="CP011114">
    <property type="protein sequence ID" value="AKG36497.1"/>
    <property type="molecule type" value="Genomic_DNA"/>
</dbReference>
<dbReference type="PROSITE" id="PS51257">
    <property type="entry name" value="PROKAR_LIPOPROTEIN"/>
    <property type="match status" value="1"/>
</dbReference>
<evidence type="ECO:0000256" key="2">
    <source>
        <dbReference type="SAM" id="SignalP"/>
    </source>
</evidence>
<feature type="compositionally biased region" description="Low complexity" evidence="1">
    <location>
        <begin position="68"/>
        <end position="91"/>
    </location>
</feature>
<gene>
    <name evidence="3" type="ORF">VK70_19790</name>
</gene>
<dbReference type="Proteomes" id="UP000034189">
    <property type="component" value="Chromosome"/>
</dbReference>
<feature type="compositionally biased region" description="Low complexity" evidence="1">
    <location>
        <begin position="185"/>
        <end position="213"/>
    </location>
</feature>
<keyword evidence="2" id="KW-0732">Signal</keyword>
<feature type="compositionally biased region" description="Low complexity" evidence="1">
    <location>
        <begin position="107"/>
        <end position="144"/>
    </location>
</feature>
<feature type="chain" id="PRO_5038947785" description="Lipoprotein" evidence="2">
    <location>
        <begin position="24"/>
        <end position="370"/>
    </location>
</feature>
<organism evidence="3 4">
    <name type="scientific">Paenibacillus durus ATCC 35681</name>
    <dbReference type="NCBI Taxonomy" id="1333534"/>
    <lineage>
        <taxon>Bacteria</taxon>
        <taxon>Bacillati</taxon>
        <taxon>Bacillota</taxon>
        <taxon>Bacilli</taxon>
        <taxon>Bacillales</taxon>
        <taxon>Paenibacillaceae</taxon>
        <taxon>Paenibacillus</taxon>
    </lineage>
</organism>
<evidence type="ECO:0000313" key="3">
    <source>
        <dbReference type="EMBL" id="AKG36497.1"/>
    </source>
</evidence>
<feature type="compositionally biased region" description="Basic and acidic residues" evidence="1">
    <location>
        <begin position="46"/>
        <end position="59"/>
    </location>
</feature>
<dbReference type="HOGENOM" id="CLU_063660_0_0_9"/>
<dbReference type="RefSeq" id="WP_046723649.1">
    <property type="nucleotide sequence ID" value="NZ_CP011114.1"/>
</dbReference>
<sequence>MKTRQKFLTAAAVCLALLLSACGKDGQETSASSFSSVQNTSVSAEEQDHSQVNGDRKAAGDSAAVLNSASPKASPGAASSPGTATAAISSAVPSMGAATAAISSAVPSPGSTTAAPGSAAPSPASSASATPATPDTKPTPAPKAEASDSAPAAKSAEATPSSEGQKAIASSKPAVLPAQSAEAKPPGSNRNASASAAPSPTRKPVSASPSPSAYADNSGKTEATASAAPGNAGEEAAKSANDGNPSGTVKIGWSEFFDGGDQTRPSERFWDLSESKSTVTIKGFMGEVLSFEKNWFLLIPQPGAECPFDNGDETYWNKIMIVFVPDDVKLRHKSGPLQVTGRLEVGIKIDESGYKTMFRLYDASFEEIKE</sequence>
<name>A0A0F7FDD4_PAEDU</name>
<proteinExistence type="predicted"/>
<feature type="region of interest" description="Disordered" evidence="1">
    <location>
        <begin position="26"/>
        <end position="257"/>
    </location>
</feature>
<reference evidence="3 4" key="1">
    <citation type="submission" date="2015-03" db="EMBL/GenBank/DDBJ databases">
        <authorList>
            <person name="Abdul Halim M."/>
        </authorList>
    </citation>
    <scope>NUCLEOTIDE SEQUENCE [LARGE SCALE GENOMIC DNA]</scope>
    <source>
        <strain evidence="3 4">ATCC 35681</strain>
    </source>
</reference>
<evidence type="ECO:0000256" key="1">
    <source>
        <dbReference type="SAM" id="MobiDB-lite"/>
    </source>
</evidence>
<reference evidence="3 4" key="2">
    <citation type="journal article" date="2016" name="Genome Announc.">
        <title>Genome Sequence of a Gram-Positive Diazotroph, Paenibacillus durus Type Strain ATCC 35681.</title>
        <authorList>
            <person name="Halim M.A."/>
            <person name="Rahman A.Y."/>
            <person name="Sim K.S."/>
            <person name="Yam H.C."/>
            <person name="Rahim A.A."/>
            <person name="Ghazali A.H."/>
            <person name="Najimudin N."/>
        </authorList>
    </citation>
    <scope>NUCLEOTIDE SEQUENCE [LARGE SCALE GENOMIC DNA]</scope>
    <source>
        <strain evidence="3 4">ATCC 35681</strain>
    </source>
</reference>
<feature type="compositionally biased region" description="Low complexity" evidence="1">
    <location>
        <begin position="29"/>
        <end position="44"/>
    </location>
</feature>
<protein>
    <recommendedName>
        <fullName evidence="5">Lipoprotein</fullName>
    </recommendedName>
</protein>